<gene>
    <name evidence="11" type="ORF">BDV40DRAFT_253976</name>
</gene>
<dbReference type="AlphaFoldDB" id="A0A5N6V839"/>
<dbReference type="InterPro" id="IPR029035">
    <property type="entry name" value="DHS-like_NAD/FAD-binding_dom"/>
</dbReference>
<evidence type="ECO:0000256" key="5">
    <source>
        <dbReference type="ARBA" id="ARBA00009892"/>
    </source>
</evidence>
<dbReference type="EC" id="2.5.1.46" evidence="6"/>
<dbReference type="SUPFAM" id="SSF52467">
    <property type="entry name" value="DHS-like NAD/FAD-binding domain"/>
    <property type="match status" value="1"/>
</dbReference>
<dbReference type="FunFam" id="3.40.910.10:FF:000003">
    <property type="entry name" value="Deoxyhypusine synthase"/>
    <property type="match status" value="1"/>
</dbReference>
<keyword evidence="12" id="KW-1185">Reference proteome</keyword>
<keyword evidence="10" id="KW-0386">Hypusine biosynthesis</keyword>
<evidence type="ECO:0000256" key="2">
    <source>
        <dbReference type="ARBA" id="ARBA00001911"/>
    </source>
</evidence>
<dbReference type="Proteomes" id="UP000326950">
    <property type="component" value="Unassembled WGS sequence"/>
</dbReference>
<protein>
    <recommendedName>
        <fullName evidence="7">Deoxyhypusine synthase</fullName>
        <ecNumber evidence="6">2.5.1.46</ecNumber>
    </recommendedName>
</protein>
<evidence type="ECO:0000256" key="1">
    <source>
        <dbReference type="ARBA" id="ARBA00000952"/>
    </source>
</evidence>
<dbReference type="InterPro" id="IPR036982">
    <property type="entry name" value="Deoxyhypusine_synthase_sf"/>
</dbReference>
<proteinExistence type="inferred from homology"/>
<evidence type="ECO:0000256" key="8">
    <source>
        <dbReference type="ARBA" id="ARBA00022679"/>
    </source>
</evidence>
<evidence type="ECO:0000256" key="7">
    <source>
        <dbReference type="ARBA" id="ARBA00020607"/>
    </source>
</evidence>
<dbReference type="OrthoDB" id="294378at2759"/>
<dbReference type="GO" id="GO:0034038">
    <property type="term" value="F:deoxyhypusine synthase activity"/>
    <property type="evidence" value="ECO:0007669"/>
    <property type="project" value="UniProtKB-EC"/>
</dbReference>
<evidence type="ECO:0000256" key="4">
    <source>
        <dbReference type="ARBA" id="ARBA00005041"/>
    </source>
</evidence>
<comment type="function">
    <text evidence="3">Catalyzes the NAD-dependent oxidative cleavage of spermidine and the subsequent transfer of the butylamine moiety of spermidine to the epsilon-amino group of a specific lysine residue of the eIF-5A precursor protein to form the intermediate deoxyhypusine residue.</text>
</comment>
<comment type="pathway">
    <text evidence="4">Protein modification; eIF5A hypusination.</text>
</comment>
<evidence type="ECO:0000313" key="12">
    <source>
        <dbReference type="Proteomes" id="UP000326950"/>
    </source>
</evidence>
<comment type="cofactor">
    <cofactor evidence="2">
        <name>NAD(+)</name>
        <dbReference type="ChEBI" id="CHEBI:57540"/>
    </cofactor>
</comment>
<organism evidence="11 12">
    <name type="scientific">Aspergillus tamarii</name>
    <dbReference type="NCBI Taxonomy" id="41984"/>
    <lineage>
        <taxon>Eukaryota</taxon>
        <taxon>Fungi</taxon>
        <taxon>Dikarya</taxon>
        <taxon>Ascomycota</taxon>
        <taxon>Pezizomycotina</taxon>
        <taxon>Eurotiomycetes</taxon>
        <taxon>Eurotiomycetidae</taxon>
        <taxon>Eurotiales</taxon>
        <taxon>Aspergillaceae</taxon>
        <taxon>Aspergillus</taxon>
        <taxon>Aspergillus subgen. Circumdati</taxon>
    </lineage>
</organism>
<evidence type="ECO:0000256" key="6">
    <source>
        <dbReference type="ARBA" id="ARBA00012683"/>
    </source>
</evidence>
<evidence type="ECO:0000313" key="11">
    <source>
        <dbReference type="EMBL" id="KAE8166993.1"/>
    </source>
</evidence>
<dbReference type="EMBL" id="ML738591">
    <property type="protein sequence ID" value="KAE8166993.1"/>
    <property type="molecule type" value="Genomic_DNA"/>
</dbReference>
<dbReference type="PANTHER" id="PTHR11703:SF0">
    <property type="entry name" value="DEOXYHYPUSINE SYNTHASE"/>
    <property type="match status" value="1"/>
</dbReference>
<sequence>MSSNPAEAAPPTSATNAVLVASEPVPEGTHQVQGVDFEQYQGRDITVAEMVDNMKYMGFQGTAVAEATRIMNDMRAYRHPESGEKTTIFLGYTSNLISSGLRDTIRYLVRHRHVSAIVTTAGGVEEDLIKCLAPTYMGSFTAPGAGLRAKGLNRIGNLLVPNSNYCAFEDWLIPILDKMLEEQEAAKKKAQQTGDEEDELHWTPSRIIERLGREINHEDSVLYWAARNNIPIFCPALTDGSLGDMLYFHTFRSSPQRLRVDIVDDVRRINTMAVRAARAGIIILGGGVVKHHIANACLMRNGAEHAVYVNTAQEFDGSDAGARPDEAVSWGKIKADAKAVKVYAEATVVFPMMVAASFARADQSPANSADQAQKQDRAMIRRVSSQKPARRGILDPLTLCNVERCVEKSLAGTLPASRIRHSIRAPEVAGT</sequence>
<comment type="similarity">
    <text evidence="5">Belongs to the deoxyhypusine synthase family.</text>
</comment>
<comment type="catalytic activity">
    <reaction evidence="1">
        <text>[eIF5A protein]-L-lysine + spermidine = [eIF5A protein]-deoxyhypusine + propane-1,3-diamine</text>
        <dbReference type="Rhea" id="RHEA:33299"/>
        <dbReference type="Rhea" id="RHEA-COMP:10143"/>
        <dbReference type="Rhea" id="RHEA-COMP:10144"/>
        <dbReference type="ChEBI" id="CHEBI:29969"/>
        <dbReference type="ChEBI" id="CHEBI:57484"/>
        <dbReference type="ChEBI" id="CHEBI:57834"/>
        <dbReference type="ChEBI" id="CHEBI:82657"/>
        <dbReference type="EC" id="2.5.1.46"/>
    </reaction>
</comment>
<evidence type="ECO:0000256" key="3">
    <source>
        <dbReference type="ARBA" id="ARBA00002823"/>
    </source>
</evidence>
<dbReference type="Pfam" id="PF01916">
    <property type="entry name" value="DS"/>
    <property type="match status" value="1"/>
</dbReference>
<keyword evidence="9" id="KW-0520">NAD</keyword>
<dbReference type="NCBIfam" id="TIGR00321">
    <property type="entry name" value="dhys"/>
    <property type="match status" value="1"/>
</dbReference>
<keyword evidence="8" id="KW-0808">Transferase</keyword>
<dbReference type="InterPro" id="IPR002773">
    <property type="entry name" value="Deoxyhypusine_synthase"/>
</dbReference>
<dbReference type="PANTHER" id="PTHR11703">
    <property type="entry name" value="DEOXYHYPUSINE SYNTHASE"/>
    <property type="match status" value="1"/>
</dbReference>
<name>A0A5N6V839_ASPTM</name>
<accession>A0A5N6V839</accession>
<dbReference type="Gene3D" id="3.40.910.10">
    <property type="entry name" value="Deoxyhypusine synthase"/>
    <property type="match status" value="1"/>
</dbReference>
<reference evidence="11 12" key="1">
    <citation type="submission" date="2019-04" db="EMBL/GenBank/DDBJ databases">
        <title>Friends and foes A comparative genomics study of 23 Aspergillus species from section Flavi.</title>
        <authorList>
            <consortium name="DOE Joint Genome Institute"/>
            <person name="Kjaerbolling I."/>
            <person name="Vesth T."/>
            <person name="Frisvad J.C."/>
            <person name="Nybo J.L."/>
            <person name="Theobald S."/>
            <person name="Kildgaard S."/>
            <person name="Isbrandt T."/>
            <person name="Kuo A."/>
            <person name="Sato A."/>
            <person name="Lyhne E.K."/>
            <person name="Kogle M.E."/>
            <person name="Wiebenga A."/>
            <person name="Kun R.S."/>
            <person name="Lubbers R.J."/>
            <person name="Makela M.R."/>
            <person name="Barry K."/>
            <person name="Chovatia M."/>
            <person name="Clum A."/>
            <person name="Daum C."/>
            <person name="Haridas S."/>
            <person name="He G."/>
            <person name="LaButti K."/>
            <person name="Lipzen A."/>
            <person name="Mondo S."/>
            <person name="Riley R."/>
            <person name="Salamov A."/>
            <person name="Simmons B.A."/>
            <person name="Magnuson J.K."/>
            <person name="Henrissat B."/>
            <person name="Mortensen U.H."/>
            <person name="Larsen T.O."/>
            <person name="Devries R.P."/>
            <person name="Grigoriev I.V."/>
            <person name="Machida M."/>
            <person name="Baker S.E."/>
            <person name="Andersen M.R."/>
        </authorList>
    </citation>
    <scope>NUCLEOTIDE SEQUENCE [LARGE SCALE GENOMIC DNA]</scope>
    <source>
        <strain evidence="11 12">CBS 117626</strain>
    </source>
</reference>
<evidence type="ECO:0000256" key="10">
    <source>
        <dbReference type="ARBA" id="ARBA00023256"/>
    </source>
</evidence>
<dbReference type="GO" id="GO:0005737">
    <property type="term" value="C:cytoplasm"/>
    <property type="evidence" value="ECO:0007669"/>
    <property type="project" value="TreeGrafter"/>
</dbReference>
<evidence type="ECO:0000256" key="9">
    <source>
        <dbReference type="ARBA" id="ARBA00023027"/>
    </source>
</evidence>